<evidence type="ECO:0000313" key="1">
    <source>
        <dbReference type="EMBL" id="PXV82463.1"/>
    </source>
</evidence>
<dbReference type="EMBL" id="QICQ01000007">
    <property type="protein sequence ID" value="PXV82463.1"/>
    <property type="molecule type" value="Genomic_DNA"/>
</dbReference>
<protein>
    <submittedName>
        <fullName evidence="1">Uncharacterized protein</fullName>
    </submittedName>
</protein>
<comment type="caution">
    <text evidence="1">The sequence shown here is derived from an EMBL/GenBank/DDBJ whole genome shotgun (WGS) entry which is preliminary data.</text>
</comment>
<keyword evidence="2" id="KW-1185">Reference proteome</keyword>
<gene>
    <name evidence="1" type="ORF">C8R14_10735</name>
</gene>
<evidence type="ECO:0000313" key="2">
    <source>
        <dbReference type="Proteomes" id="UP000247780"/>
    </source>
</evidence>
<sequence length="57" mass="6274">MKPLIPCHVQVRQHNGYRHAYTGLFRSTVDAASDAFVRFCPGTAVKVTANKNKGSRA</sequence>
<proteinExistence type="predicted"/>
<reference evidence="1 2" key="1">
    <citation type="submission" date="2018-04" db="EMBL/GenBank/DDBJ databases">
        <title>Active sludge and wastewater microbial communities from Klosterneuburg, Austria.</title>
        <authorList>
            <person name="Wagner M."/>
        </authorList>
    </citation>
    <scope>NUCLEOTIDE SEQUENCE [LARGE SCALE GENOMIC DNA]</scope>
    <source>
        <strain evidence="1 2">Nm 57</strain>
    </source>
</reference>
<accession>A0ABX5M878</accession>
<dbReference type="RefSeq" id="WP_166485004.1">
    <property type="nucleotide sequence ID" value="NZ_QICQ01000007.1"/>
</dbReference>
<organism evidence="1 2">
    <name type="scientific">Nitrosomonas eutropha</name>
    <dbReference type="NCBI Taxonomy" id="916"/>
    <lineage>
        <taxon>Bacteria</taxon>
        <taxon>Pseudomonadati</taxon>
        <taxon>Pseudomonadota</taxon>
        <taxon>Betaproteobacteria</taxon>
        <taxon>Nitrosomonadales</taxon>
        <taxon>Nitrosomonadaceae</taxon>
        <taxon>Nitrosomonas</taxon>
    </lineage>
</organism>
<dbReference type="Proteomes" id="UP000247780">
    <property type="component" value="Unassembled WGS sequence"/>
</dbReference>
<name>A0ABX5M878_9PROT</name>